<evidence type="ECO:0000313" key="3">
    <source>
        <dbReference type="EMBL" id="SAM68843.1"/>
    </source>
</evidence>
<protein>
    <submittedName>
        <fullName evidence="3">TPR repeat:Sel1-like repeat:Sel1-like repeat</fullName>
    </submittedName>
</protein>
<dbReference type="PANTHER" id="PTHR44216">
    <property type="entry name" value="PROTEIN O-MANNOSYL-TRANSFERASE TMTC2"/>
    <property type="match status" value="1"/>
</dbReference>
<feature type="coiled-coil region" evidence="2">
    <location>
        <begin position="599"/>
        <end position="641"/>
    </location>
</feature>
<dbReference type="SMART" id="SM00028">
    <property type="entry name" value="TPR"/>
    <property type="match status" value="10"/>
</dbReference>
<organism evidence="3 4">
    <name type="scientific">Cardiobacterium hominis</name>
    <dbReference type="NCBI Taxonomy" id="2718"/>
    <lineage>
        <taxon>Bacteria</taxon>
        <taxon>Pseudomonadati</taxon>
        <taxon>Pseudomonadota</taxon>
        <taxon>Gammaproteobacteria</taxon>
        <taxon>Cardiobacteriales</taxon>
        <taxon>Cardiobacteriaceae</taxon>
        <taxon>Cardiobacterium</taxon>
    </lineage>
</organism>
<sequence>MTEQEIKALLQQADDLYLKGQFDKAAEIWRRIKREDSPEQYAKAQVNLGVVLGEQGDSAGAIAAYRSIKREDSPEWYAKAQFNLGVILGEQGDSAGAIAAYRSIKREDSPEWYAKAQFNLGVALGKQGDTDGEIAAYRNITREDSPEQYAKAQLYLGITLGEQGDIEGEIAAYRNITREDSPEPYAKAQFNLGVVLGAQGNTEEAISAYRNITRKDSREQYAKAQVNLGVVLAKQDQLDEAIATFCNIQPEDSKESYAKAQLGLGMILEARGDTEGAIAAYRNITREDSPEWYAQAQINLGITLGEQGNTGGAIAAYRNITREDSLELYAKAQFNLGLLLLKENSIEEAKKAFSNSSPFLYYQSESQLKILNCPPDSYTKLGQIYDSIESIIQTLFISSYGGIAGEEPLKVAHYTRPSIAGDLIAGDTAKVSPLRLSMVKGTNDPTEGKILYDYLHKSCELSSGILDADKESDSQALAAFISCFTFNHDSLNQFRLYGKEGGLEASGVSLVFEKSFFSTKDPFAIMTAAPEREFNNAKKDSSPVQPDKNTREKLDKLPLYRCIYLDPQSGYVSIAHRDKVTFYAEAWYGKKTAAHQDICKEAERRWKEYQTEIDRLTEKVKDDLSKLSEKIKAVAKDAENDVLQTLVFILQPLRYLVKHVAFQEEQECRMVYIIGDLLKDECIRTDWGAKQMYLEYAAPVRNSLDKIYLSPGAEPYADFFKRELPTLAKQGGIRRSKNPFRNK</sequence>
<dbReference type="PROSITE" id="PS50005">
    <property type="entry name" value="TPR"/>
    <property type="match status" value="1"/>
</dbReference>
<reference evidence="4" key="1">
    <citation type="submission" date="2016-04" db="EMBL/GenBank/DDBJ databases">
        <authorList>
            <person name="Tagini F."/>
        </authorList>
    </citation>
    <scope>NUCLEOTIDE SEQUENCE [LARGE SCALE GENOMIC DNA]</scope>
    <source>
        <strain evidence="4">CHUV0807</strain>
    </source>
</reference>
<feature type="repeat" description="TPR" evidence="1">
    <location>
        <begin position="186"/>
        <end position="219"/>
    </location>
</feature>
<dbReference type="PANTHER" id="PTHR44216:SF3">
    <property type="entry name" value="PROTEIN O-MANNOSYL-TRANSFERASE TMTC2"/>
    <property type="match status" value="1"/>
</dbReference>
<keyword evidence="1" id="KW-0802">TPR repeat</keyword>
<name>A0A1C3H5Z1_9GAMM</name>
<dbReference type="InterPro" id="IPR052384">
    <property type="entry name" value="TMTC_O-mannosyltransferase"/>
</dbReference>
<dbReference type="InterPro" id="IPR019734">
    <property type="entry name" value="TPR_rpt"/>
</dbReference>
<evidence type="ECO:0000256" key="1">
    <source>
        <dbReference type="PROSITE-ProRule" id="PRU00339"/>
    </source>
</evidence>
<dbReference type="GO" id="GO:0000030">
    <property type="term" value="F:mannosyltransferase activity"/>
    <property type="evidence" value="ECO:0007669"/>
    <property type="project" value="TreeGrafter"/>
</dbReference>
<dbReference type="GO" id="GO:0035269">
    <property type="term" value="P:protein O-linked glycosylation via mannose"/>
    <property type="evidence" value="ECO:0007669"/>
    <property type="project" value="TreeGrafter"/>
</dbReference>
<accession>A0A1C3H5Z1</accession>
<proteinExistence type="predicted"/>
<dbReference type="Pfam" id="PF13174">
    <property type="entry name" value="TPR_6"/>
    <property type="match status" value="2"/>
</dbReference>
<dbReference type="Pfam" id="PF13432">
    <property type="entry name" value="TPR_16"/>
    <property type="match status" value="4"/>
</dbReference>
<evidence type="ECO:0000256" key="2">
    <source>
        <dbReference type="SAM" id="Coils"/>
    </source>
</evidence>
<dbReference type="InterPro" id="IPR011990">
    <property type="entry name" value="TPR-like_helical_dom_sf"/>
</dbReference>
<dbReference type="Gene3D" id="1.25.40.10">
    <property type="entry name" value="Tetratricopeptide repeat domain"/>
    <property type="match status" value="4"/>
</dbReference>
<dbReference type="Proteomes" id="UP000190837">
    <property type="component" value="Unassembled WGS sequence"/>
</dbReference>
<dbReference type="EMBL" id="FKLO01000067">
    <property type="protein sequence ID" value="SAM68843.1"/>
    <property type="molecule type" value="Genomic_DNA"/>
</dbReference>
<dbReference type="AlphaFoldDB" id="A0A1C3H5Z1"/>
<gene>
    <name evidence="3" type="ORF">CHUV0807_1971</name>
</gene>
<dbReference type="RefSeq" id="WP_179123618.1">
    <property type="nucleotide sequence ID" value="NZ_FKLO01000067.1"/>
</dbReference>
<keyword evidence="2" id="KW-0175">Coiled coil</keyword>
<evidence type="ECO:0000313" key="4">
    <source>
        <dbReference type="Proteomes" id="UP000190837"/>
    </source>
</evidence>
<dbReference type="SUPFAM" id="SSF48452">
    <property type="entry name" value="TPR-like"/>
    <property type="match status" value="2"/>
</dbReference>